<dbReference type="PhylomeDB" id="R7Q0T5"/>
<feature type="compositionally biased region" description="Basic and acidic residues" evidence="10">
    <location>
        <begin position="103"/>
        <end position="114"/>
    </location>
</feature>
<feature type="compositionally biased region" description="Acidic residues" evidence="10">
    <location>
        <begin position="781"/>
        <end position="792"/>
    </location>
</feature>
<dbReference type="GO" id="GO:0000470">
    <property type="term" value="P:maturation of LSU-rRNA"/>
    <property type="evidence" value="ECO:0007669"/>
    <property type="project" value="TreeGrafter"/>
</dbReference>
<feature type="compositionally biased region" description="Basic and acidic residues" evidence="10">
    <location>
        <begin position="209"/>
        <end position="220"/>
    </location>
</feature>
<keyword evidence="6 9" id="KW-0949">S-adenosyl-L-methionine</keyword>
<keyword evidence="4 9" id="KW-0489">Methyltransferase</keyword>
<protein>
    <recommendedName>
        <fullName evidence="11">SAM-dependent MTase RsmB/NOP-type domain-containing protein</fullName>
    </recommendedName>
</protein>
<evidence type="ECO:0000256" key="7">
    <source>
        <dbReference type="ARBA" id="ARBA00022884"/>
    </source>
</evidence>
<feature type="binding site" evidence="9">
    <location>
        <begin position="400"/>
        <end position="406"/>
    </location>
    <ligand>
        <name>S-adenosyl-L-methionine</name>
        <dbReference type="ChEBI" id="CHEBI:59789"/>
    </ligand>
</feature>
<keyword evidence="3" id="KW-0690">Ribosome biogenesis</keyword>
<evidence type="ECO:0000256" key="4">
    <source>
        <dbReference type="ARBA" id="ARBA00022603"/>
    </source>
</evidence>
<feature type="compositionally biased region" description="Polar residues" evidence="10">
    <location>
        <begin position="744"/>
        <end position="756"/>
    </location>
</feature>
<evidence type="ECO:0000256" key="8">
    <source>
        <dbReference type="ARBA" id="ARBA00023242"/>
    </source>
</evidence>
<feature type="region of interest" description="Disordered" evidence="10">
    <location>
        <begin position="600"/>
        <end position="821"/>
    </location>
</feature>
<evidence type="ECO:0000256" key="10">
    <source>
        <dbReference type="SAM" id="MobiDB-lite"/>
    </source>
</evidence>
<feature type="binding site" evidence="9">
    <location>
        <position position="424"/>
    </location>
    <ligand>
        <name>S-adenosyl-L-methionine</name>
        <dbReference type="ChEBI" id="CHEBI:59789"/>
    </ligand>
</feature>
<reference evidence="13" key="1">
    <citation type="journal article" date="2013" name="Proc. Natl. Acad. Sci. U.S.A.">
        <title>Genome structure and metabolic features in the red seaweed Chondrus crispus shed light on evolution of the Archaeplastida.</title>
        <authorList>
            <person name="Collen J."/>
            <person name="Porcel B."/>
            <person name="Carre W."/>
            <person name="Ball S.G."/>
            <person name="Chaparro C."/>
            <person name="Tonon T."/>
            <person name="Barbeyron T."/>
            <person name="Michel G."/>
            <person name="Noel B."/>
            <person name="Valentin K."/>
            <person name="Elias M."/>
            <person name="Artiguenave F."/>
            <person name="Arun A."/>
            <person name="Aury J.M."/>
            <person name="Barbosa-Neto J.F."/>
            <person name="Bothwell J.H."/>
            <person name="Bouget F.Y."/>
            <person name="Brillet L."/>
            <person name="Cabello-Hurtado F."/>
            <person name="Capella-Gutierrez S."/>
            <person name="Charrier B."/>
            <person name="Cladiere L."/>
            <person name="Cock J.M."/>
            <person name="Coelho S.M."/>
            <person name="Colleoni C."/>
            <person name="Czjzek M."/>
            <person name="Da Silva C."/>
            <person name="Delage L."/>
            <person name="Denoeud F."/>
            <person name="Deschamps P."/>
            <person name="Dittami S.M."/>
            <person name="Gabaldon T."/>
            <person name="Gachon C.M."/>
            <person name="Groisillier A."/>
            <person name="Herve C."/>
            <person name="Jabbari K."/>
            <person name="Katinka M."/>
            <person name="Kloareg B."/>
            <person name="Kowalczyk N."/>
            <person name="Labadie K."/>
            <person name="Leblanc C."/>
            <person name="Lopez P.J."/>
            <person name="McLachlan D.H."/>
            <person name="Meslet-Cladiere L."/>
            <person name="Moustafa A."/>
            <person name="Nehr Z."/>
            <person name="Nyvall Collen P."/>
            <person name="Panaud O."/>
            <person name="Partensky F."/>
            <person name="Poulain J."/>
            <person name="Rensing S.A."/>
            <person name="Rousvoal S."/>
            <person name="Samson G."/>
            <person name="Symeonidi A."/>
            <person name="Weissenbach J."/>
            <person name="Zambounis A."/>
            <person name="Wincker P."/>
            <person name="Boyen C."/>
        </authorList>
    </citation>
    <scope>NUCLEOTIDE SEQUENCE [LARGE SCALE GENOMIC DNA]</scope>
    <source>
        <strain evidence="13">cv. Stackhouse</strain>
    </source>
</reference>
<evidence type="ECO:0000256" key="2">
    <source>
        <dbReference type="ARBA" id="ARBA00007494"/>
    </source>
</evidence>
<dbReference type="Gramene" id="CDF32262">
    <property type="protein sequence ID" value="CDF32262"/>
    <property type="gene ID" value="CHC_T00008031001"/>
</dbReference>
<dbReference type="SMR" id="R7Q0T5"/>
<feature type="compositionally biased region" description="Polar residues" evidence="10">
    <location>
        <begin position="629"/>
        <end position="640"/>
    </location>
</feature>
<feature type="region of interest" description="Disordered" evidence="10">
    <location>
        <begin position="1"/>
        <end position="188"/>
    </location>
</feature>
<feature type="region of interest" description="Disordered" evidence="10">
    <location>
        <begin position="201"/>
        <end position="220"/>
    </location>
</feature>
<evidence type="ECO:0000256" key="5">
    <source>
        <dbReference type="ARBA" id="ARBA00022679"/>
    </source>
</evidence>
<feature type="compositionally biased region" description="Acidic residues" evidence="10">
    <location>
        <begin position="152"/>
        <end position="177"/>
    </location>
</feature>
<dbReference type="InterPro" id="IPR023267">
    <property type="entry name" value="RCMT"/>
</dbReference>
<dbReference type="InterPro" id="IPR029063">
    <property type="entry name" value="SAM-dependent_MTases_sf"/>
</dbReference>
<dbReference type="PROSITE" id="PS51686">
    <property type="entry name" value="SAM_MT_RSMB_NOP"/>
    <property type="match status" value="1"/>
</dbReference>
<dbReference type="InterPro" id="IPR023273">
    <property type="entry name" value="RCMT_NOP2"/>
</dbReference>
<dbReference type="AlphaFoldDB" id="R7Q0T5"/>
<evidence type="ECO:0000313" key="12">
    <source>
        <dbReference type="EMBL" id="CDF32262.1"/>
    </source>
</evidence>
<dbReference type="GO" id="GO:0009383">
    <property type="term" value="F:rRNA (cytosine-C5-)-methyltransferase activity"/>
    <property type="evidence" value="ECO:0007669"/>
    <property type="project" value="TreeGrafter"/>
</dbReference>
<dbReference type="EMBL" id="HG001461">
    <property type="protein sequence ID" value="CDF32262.1"/>
    <property type="molecule type" value="Genomic_DNA"/>
</dbReference>
<feature type="domain" description="SAM-dependent MTase RsmB/NOP-type" evidence="11">
    <location>
        <begin position="308"/>
        <end position="596"/>
    </location>
</feature>
<dbReference type="Pfam" id="PF01189">
    <property type="entry name" value="Methyltr_RsmB-F"/>
    <property type="match status" value="1"/>
</dbReference>
<comment type="similarity">
    <text evidence="2 9">Belongs to the class I-like SAM-binding methyltransferase superfamily. RsmB/NOP family.</text>
</comment>
<dbReference type="PANTHER" id="PTHR22807">
    <property type="entry name" value="NOP2 YEAST -RELATED NOL1/NOP2/FMU SUN DOMAIN-CONTAINING"/>
    <property type="match status" value="1"/>
</dbReference>
<dbReference type="GO" id="GO:0070475">
    <property type="term" value="P:rRNA base methylation"/>
    <property type="evidence" value="ECO:0007669"/>
    <property type="project" value="TreeGrafter"/>
</dbReference>
<dbReference type="GeneID" id="17319644"/>
<dbReference type="PANTHER" id="PTHR22807:SF30">
    <property type="entry name" value="28S RRNA (CYTOSINE(4447)-C(5))-METHYLTRANSFERASE-RELATED"/>
    <property type="match status" value="1"/>
</dbReference>
<evidence type="ECO:0000256" key="6">
    <source>
        <dbReference type="ARBA" id="ARBA00022691"/>
    </source>
</evidence>
<feature type="compositionally biased region" description="Basic and acidic residues" evidence="10">
    <location>
        <begin position="600"/>
        <end position="610"/>
    </location>
</feature>
<dbReference type="InterPro" id="IPR011023">
    <property type="entry name" value="Nop2p"/>
</dbReference>
<dbReference type="OMA" id="KETANGH"/>
<dbReference type="STRING" id="2769.R7Q0T5"/>
<feature type="binding site" evidence="9">
    <location>
        <position position="469"/>
    </location>
    <ligand>
        <name>S-adenosyl-L-methionine</name>
        <dbReference type="ChEBI" id="CHEBI:59789"/>
    </ligand>
</feature>
<dbReference type="PRINTS" id="PR02008">
    <property type="entry name" value="RCMTFAMILY"/>
</dbReference>
<feature type="compositionally biased region" description="Basic and acidic residues" evidence="10">
    <location>
        <begin position="708"/>
        <end position="717"/>
    </location>
</feature>
<dbReference type="Proteomes" id="UP000012073">
    <property type="component" value="Unassembled WGS sequence"/>
</dbReference>
<comment type="subcellular location">
    <subcellularLocation>
        <location evidence="1">Nucleus</location>
        <location evidence="1">Nucleolus</location>
    </subcellularLocation>
</comment>
<gene>
    <name evidence="12" type="ORF">CHC_T00008031001</name>
</gene>
<feature type="compositionally biased region" description="Basic residues" evidence="10">
    <location>
        <begin position="799"/>
        <end position="821"/>
    </location>
</feature>
<proteinExistence type="inferred from homology"/>
<feature type="compositionally biased region" description="Acidic residues" evidence="10">
    <location>
        <begin position="93"/>
        <end position="102"/>
    </location>
</feature>
<evidence type="ECO:0000256" key="1">
    <source>
        <dbReference type="ARBA" id="ARBA00004604"/>
    </source>
</evidence>
<dbReference type="InterPro" id="IPR049560">
    <property type="entry name" value="MeTrfase_RsmB-F_NOP2_cat"/>
</dbReference>
<accession>R7Q0T5</accession>
<keyword evidence="13" id="KW-1185">Reference proteome</keyword>
<keyword evidence="8" id="KW-0539">Nucleus</keyword>
<dbReference type="OrthoDB" id="427002at2759"/>
<dbReference type="PROSITE" id="PS01153">
    <property type="entry name" value="NOL1_NOP2_SUN"/>
    <property type="match status" value="1"/>
</dbReference>
<dbReference type="SUPFAM" id="SSF53335">
    <property type="entry name" value="S-adenosyl-L-methionine-dependent methyltransferases"/>
    <property type="match status" value="1"/>
</dbReference>
<dbReference type="PRINTS" id="PR02012">
    <property type="entry name" value="RCMTNOP2"/>
</dbReference>
<dbReference type="GO" id="GO:0003723">
    <property type="term" value="F:RNA binding"/>
    <property type="evidence" value="ECO:0007669"/>
    <property type="project" value="UniProtKB-UniRule"/>
</dbReference>
<evidence type="ECO:0000256" key="9">
    <source>
        <dbReference type="PROSITE-ProRule" id="PRU01023"/>
    </source>
</evidence>
<feature type="binding site" evidence="9">
    <location>
        <position position="451"/>
    </location>
    <ligand>
        <name>S-adenosyl-L-methionine</name>
        <dbReference type="ChEBI" id="CHEBI:59789"/>
    </ligand>
</feature>
<dbReference type="Gene3D" id="3.40.50.150">
    <property type="entry name" value="Vaccinia Virus protein VP39"/>
    <property type="match status" value="1"/>
</dbReference>
<dbReference type="InterPro" id="IPR001678">
    <property type="entry name" value="MeTrfase_RsmB-F_NOP2_dom"/>
</dbReference>
<keyword evidence="5 9" id="KW-0808">Transferase</keyword>
<dbReference type="NCBIfam" id="TIGR00446">
    <property type="entry name" value="nop2p"/>
    <property type="match status" value="1"/>
</dbReference>
<dbReference type="FunFam" id="3.30.70.1170:FF:000001">
    <property type="entry name" value="Ribosomal RNA methyltransferase Nop2"/>
    <property type="match status" value="1"/>
</dbReference>
<dbReference type="InterPro" id="IPR018314">
    <property type="entry name" value="RsmB/NOL1/NOP2-like_CS"/>
</dbReference>
<name>R7Q0T5_CHOCR</name>
<feature type="compositionally biased region" description="Basic residues" evidence="10">
    <location>
        <begin position="1"/>
        <end position="11"/>
    </location>
</feature>
<feature type="compositionally biased region" description="Basic and acidic residues" evidence="10">
    <location>
        <begin position="44"/>
        <end position="56"/>
    </location>
</feature>
<dbReference type="KEGG" id="ccp:CHC_T00008031001"/>
<dbReference type="RefSeq" id="XP_005711927.1">
    <property type="nucleotide sequence ID" value="XM_005711870.1"/>
</dbReference>
<feature type="active site" description="Nucleophile" evidence="9">
    <location>
        <position position="526"/>
    </location>
</feature>
<sequence length="821" mass="90844">MGGTGRARRRKRAEELGTGLEHTGHNPGVAEGAGQRQRVRRRRLEYQLKKSDRDTEGVEVVPKNGKREKKTRAPVFSDENKKWLKVKSTSNHDEEEEEEDVESHEANGHSKETANGHPESPASSEDEEESENDSQSSQEDLATPGNGTTELLDSEEDDDEEDNQDDDDDDDDEDSDSDSSLPPDNLEMASQRILQERLREAGEADAEMQDERERAEKEDAGFKLKSGALGRGGRDEDAIMGATREELMLRIRGILHVLADFKTRREPDMARSDYVDALRETICTCFGYNEELAEMLMDVFPGADIVDFMEASESPRPLTIRTNTLKTRRRQLAEALITRGMNVDPIDKWSAVGLVVYDSSVPVGATPEYLAGHYMIQSASSFLPVVALAPQQNERVIDMAAAPGGKTSYIGAVMKNTGTLVANDLKRGRIKSLVSNIHRLGLKNAVVSNYDGLQIPKIFGHSFDRALLDAPCSGSGIISHDAAVKMNRRRKDVENTTRIQKELILAAIDSVNSKSKTGGYIVYSTCSVLVEENEAVVDYALRKRDVKVVEAGISFGVPGFTKMRKHRFHPSLTNSRRIYPHIHNLDGFFVCKLKKMSDRTTNRKNDEQIAHEGPGNVKSVPVKGHKGSPQDSTRAGTSATIDGEELRIKPSGLVSKADANAEKIRDVQPSPKVSRGRGNLIETNQQPKSALMAKRKIDSDNDPAEVDNGNRADDSARKLSKKKKSIEKDLQPQTPSKKKRKTVAGSSNEAQESPSRSAAEAKQTRSTQEPAAKQRASKTVEDEEGPPEVETFDDAHALSMRKRVRSEKKRAAMRRRLGMLS</sequence>
<keyword evidence="7 9" id="KW-0694">RNA-binding</keyword>
<dbReference type="Gene3D" id="3.30.70.1170">
    <property type="entry name" value="Sun protein, domain 3"/>
    <property type="match status" value="1"/>
</dbReference>
<evidence type="ECO:0000313" key="13">
    <source>
        <dbReference type="Proteomes" id="UP000012073"/>
    </source>
</evidence>
<organism evidence="12 13">
    <name type="scientific">Chondrus crispus</name>
    <name type="common">Carrageen Irish moss</name>
    <name type="synonym">Polymorpha crispa</name>
    <dbReference type="NCBI Taxonomy" id="2769"/>
    <lineage>
        <taxon>Eukaryota</taxon>
        <taxon>Rhodophyta</taxon>
        <taxon>Florideophyceae</taxon>
        <taxon>Rhodymeniophycidae</taxon>
        <taxon>Gigartinales</taxon>
        <taxon>Gigartinaceae</taxon>
        <taxon>Chondrus</taxon>
    </lineage>
</organism>
<dbReference type="GO" id="GO:0005730">
    <property type="term" value="C:nucleolus"/>
    <property type="evidence" value="ECO:0007669"/>
    <property type="project" value="UniProtKB-SubCell"/>
</dbReference>
<evidence type="ECO:0000259" key="11">
    <source>
        <dbReference type="PROSITE" id="PS51686"/>
    </source>
</evidence>
<evidence type="ECO:0000256" key="3">
    <source>
        <dbReference type="ARBA" id="ARBA00022517"/>
    </source>
</evidence>